<dbReference type="InterPro" id="IPR031337">
    <property type="entry name" value="KDPG/KHG_AS_1"/>
</dbReference>
<evidence type="ECO:0000256" key="4">
    <source>
        <dbReference type="ARBA" id="ARBA00011233"/>
    </source>
</evidence>
<dbReference type="PROSITE" id="PS00159">
    <property type="entry name" value="ALDOLASE_KDPG_KHG_1"/>
    <property type="match status" value="1"/>
</dbReference>
<evidence type="ECO:0000256" key="2">
    <source>
        <dbReference type="ARBA" id="ARBA00004736"/>
    </source>
</evidence>
<comment type="similarity">
    <text evidence="3">Belongs to the KHG/KDPG aldolase family.</text>
</comment>
<comment type="catalytic activity">
    <reaction evidence="1">
        <text>2-dehydro-3-deoxy-6-phospho-D-gluconate = D-glyceraldehyde 3-phosphate + pyruvate</text>
        <dbReference type="Rhea" id="RHEA:17089"/>
        <dbReference type="ChEBI" id="CHEBI:15361"/>
        <dbReference type="ChEBI" id="CHEBI:57569"/>
        <dbReference type="ChEBI" id="CHEBI:59776"/>
        <dbReference type="EC" id="4.1.2.14"/>
    </reaction>
</comment>
<gene>
    <name evidence="9" type="ORF">RI844_04150</name>
</gene>
<keyword evidence="7" id="KW-0704">Schiff base</keyword>
<dbReference type="InterPro" id="IPR000887">
    <property type="entry name" value="Aldlse_KDPG_KHG"/>
</dbReference>
<keyword evidence="8" id="KW-0119">Carbohydrate metabolism</keyword>
<dbReference type="RefSeq" id="WP_348397205.1">
    <property type="nucleotide sequence ID" value="NZ_CP136600.1"/>
</dbReference>
<dbReference type="EC" id="4.1.2.14" evidence="5"/>
<keyword evidence="6 9" id="KW-0456">Lyase</keyword>
<dbReference type="InterPro" id="IPR031338">
    <property type="entry name" value="KDPG/KHG_AS_2"/>
</dbReference>
<dbReference type="CDD" id="cd00452">
    <property type="entry name" value="KDPG_aldolase"/>
    <property type="match status" value="1"/>
</dbReference>
<dbReference type="GO" id="GO:0008700">
    <property type="term" value="F:(R,S)-4-hydroxy-2-oxoglutarate aldolase activity"/>
    <property type="evidence" value="ECO:0007669"/>
    <property type="project" value="UniProtKB-EC"/>
</dbReference>
<dbReference type="PANTHER" id="PTHR30246">
    <property type="entry name" value="2-KETO-3-DEOXY-6-PHOSPHOGLUCONATE ALDOLASE"/>
    <property type="match status" value="1"/>
</dbReference>
<evidence type="ECO:0000256" key="7">
    <source>
        <dbReference type="ARBA" id="ARBA00023270"/>
    </source>
</evidence>
<dbReference type="PROSITE" id="PS00160">
    <property type="entry name" value="ALDOLASE_KDPG_KHG_2"/>
    <property type="match status" value="1"/>
</dbReference>
<dbReference type="PANTHER" id="PTHR30246:SF1">
    <property type="entry name" value="2-DEHYDRO-3-DEOXY-6-PHOSPHOGALACTONATE ALDOLASE-RELATED"/>
    <property type="match status" value="1"/>
</dbReference>
<evidence type="ECO:0000256" key="6">
    <source>
        <dbReference type="ARBA" id="ARBA00023239"/>
    </source>
</evidence>
<evidence type="ECO:0000256" key="5">
    <source>
        <dbReference type="ARBA" id="ARBA00013063"/>
    </source>
</evidence>
<comment type="pathway">
    <text evidence="2">Carbohydrate acid metabolism; 2-dehydro-3-deoxy-D-gluconate degradation; D-glyceraldehyde 3-phosphate and pyruvate from 2-dehydro-3-deoxy-D-gluconate: step 2/2.</text>
</comment>
<evidence type="ECO:0000256" key="1">
    <source>
        <dbReference type="ARBA" id="ARBA00000654"/>
    </source>
</evidence>
<organism evidence="9 10">
    <name type="scientific">Thalassotalea fonticola</name>
    <dbReference type="NCBI Taxonomy" id="3065649"/>
    <lineage>
        <taxon>Bacteria</taxon>
        <taxon>Pseudomonadati</taxon>
        <taxon>Pseudomonadota</taxon>
        <taxon>Gammaproteobacteria</taxon>
        <taxon>Alteromonadales</taxon>
        <taxon>Colwelliaceae</taxon>
        <taxon>Thalassotalea</taxon>
    </lineage>
</organism>
<dbReference type="SUPFAM" id="SSF51569">
    <property type="entry name" value="Aldolase"/>
    <property type="match status" value="1"/>
</dbReference>
<dbReference type="Gene3D" id="3.20.20.70">
    <property type="entry name" value="Aldolase class I"/>
    <property type="match status" value="1"/>
</dbReference>
<name>A0ABZ0GRZ9_9GAMM</name>
<reference evidence="9 10" key="1">
    <citation type="submission" date="2023-09" db="EMBL/GenBank/DDBJ databases">
        <authorList>
            <person name="Qi X."/>
        </authorList>
    </citation>
    <scope>NUCLEOTIDE SEQUENCE [LARGE SCALE GENOMIC DNA]</scope>
    <source>
        <strain evidence="9 10">S1-1</strain>
    </source>
</reference>
<accession>A0ABZ0GRZ9</accession>
<dbReference type="Proteomes" id="UP001301442">
    <property type="component" value="Chromosome"/>
</dbReference>
<evidence type="ECO:0000313" key="9">
    <source>
        <dbReference type="EMBL" id="WOH38435.1"/>
    </source>
</evidence>
<evidence type="ECO:0000256" key="3">
    <source>
        <dbReference type="ARBA" id="ARBA00006906"/>
    </source>
</evidence>
<dbReference type="GO" id="GO:0008675">
    <property type="term" value="F:2-dehydro-3-deoxy-phosphogluconate aldolase activity"/>
    <property type="evidence" value="ECO:0007669"/>
    <property type="project" value="UniProtKB-EC"/>
</dbReference>
<dbReference type="NCBIfam" id="TIGR01182">
    <property type="entry name" value="eda"/>
    <property type="match status" value="1"/>
</dbReference>
<sequence length="219" mass="23062">MSLTNTWLTQPEEIFSLGSIVPVLVIENVEDAVPIAKALIAGGINVLEVTLRTANALEVIKEIATNVPEAMIGSGTVINPETLQQSIDAGAKFAISPGLTKELLAAAKESKIPLIPGIASISELMTGIDAGFDHFKFFPAEAVGGSKSIKSISGPFPNIRFCPTGGINQDNMGNYLNLNNVSCIGGSWLVPNDAVANKDWAKITEITKNAVAAARQFTK</sequence>
<comment type="subunit">
    <text evidence="4">Homotrimer.</text>
</comment>
<dbReference type="EMBL" id="CP136600">
    <property type="protein sequence ID" value="WOH38435.1"/>
    <property type="molecule type" value="Genomic_DNA"/>
</dbReference>
<evidence type="ECO:0000313" key="10">
    <source>
        <dbReference type="Proteomes" id="UP001301442"/>
    </source>
</evidence>
<dbReference type="Pfam" id="PF01081">
    <property type="entry name" value="Aldolase"/>
    <property type="match status" value="1"/>
</dbReference>
<protein>
    <recommendedName>
        <fullName evidence="5">2-dehydro-3-deoxy-phosphogluconate aldolase</fullName>
        <ecNumber evidence="5">4.1.2.14</ecNumber>
    </recommendedName>
</protein>
<dbReference type="NCBIfam" id="NF004325">
    <property type="entry name" value="PRK05718.1"/>
    <property type="match status" value="1"/>
</dbReference>
<keyword evidence="10" id="KW-1185">Reference proteome</keyword>
<proteinExistence type="inferred from homology"/>
<evidence type="ECO:0000256" key="8">
    <source>
        <dbReference type="ARBA" id="ARBA00023277"/>
    </source>
</evidence>
<dbReference type="InterPro" id="IPR013785">
    <property type="entry name" value="Aldolase_TIM"/>
</dbReference>